<dbReference type="InterPro" id="IPR019734">
    <property type="entry name" value="TPR_rpt"/>
</dbReference>
<dbReference type="Proteomes" id="UP001139103">
    <property type="component" value="Unassembled WGS sequence"/>
</dbReference>
<feature type="repeat" description="TPR" evidence="10">
    <location>
        <begin position="611"/>
        <end position="644"/>
    </location>
</feature>
<dbReference type="PRINTS" id="PR00381">
    <property type="entry name" value="KINESINLIGHT"/>
</dbReference>
<keyword evidence="8" id="KW-0505">Motor protein</keyword>
<keyword evidence="9" id="KW-0206">Cytoskeleton</keyword>
<dbReference type="Pfam" id="PF12770">
    <property type="entry name" value="CHAT"/>
    <property type="match status" value="1"/>
</dbReference>
<gene>
    <name evidence="13" type="ORF">LOC68_00955</name>
</gene>
<dbReference type="PROSITE" id="PS50005">
    <property type="entry name" value="TPR"/>
    <property type="match status" value="8"/>
</dbReference>
<dbReference type="InterPro" id="IPR011990">
    <property type="entry name" value="TPR-like_helical_dom_sf"/>
</dbReference>
<feature type="repeat" description="TPR" evidence="10">
    <location>
        <begin position="527"/>
        <end position="560"/>
    </location>
</feature>
<keyword evidence="14" id="KW-1185">Reference proteome</keyword>
<dbReference type="SUPFAM" id="SSF48452">
    <property type="entry name" value="TPR-like"/>
    <property type="match status" value="2"/>
</dbReference>
<feature type="domain" description="CHAT" evidence="12">
    <location>
        <begin position="942"/>
        <end position="1317"/>
    </location>
</feature>
<keyword evidence="7 11" id="KW-0175">Coiled coil</keyword>
<dbReference type="PANTHER" id="PTHR45783:SF3">
    <property type="entry name" value="KINESIN LIGHT CHAIN"/>
    <property type="match status" value="1"/>
</dbReference>
<evidence type="ECO:0000256" key="3">
    <source>
        <dbReference type="ARBA" id="ARBA00022490"/>
    </source>
</evidence>
<dbReference type="InterPro" id="IPR002151">
    <property type="entry name" value="Kinesin_light"/>
</dbReference>
<dbReference type="EMBL" id="JAJKFT010000002">
    <property type="protein sequence ID" value="MCC9626963.1"/>
    <property type="molecule type" value="Genomic_DNA"/>
</dbReference>
<evidence type="ECO:0000256" key="5">
    <source>
        <dbReference type="ARBA" id="ARBA00022737"/>
    </source>
</evidence>
<evidence type="ECO:0000313" key="13">
    <source>
        <dbReference type="EMBL" id="MCC9626963.1"/>
    </source>
</evidence>
<dbReference type="Gene3D" id="1.25.40.10">
    <property type="entry name" value="Tetratricopeptide repeat domain"/>
    <property type="match status" value="3"/>
</dbReference>
<dbReference type="PROSITE" id="PS51257">
    <property type="entry name" value="PROKAR_LIPOPROTEIN"/>
    <property type="match status" value="1"/>
</dbReference>
<evidence type="ECO:0000256" key="7">
    <source>
        <dbReference type="ARBA" id="ARBA00023054"/>
    </source>
</evidence>
<dbReference type="PROSITE" id="PS50293">
    <property type="entry name" value="TPR_REGION"/>
    <property type="match status" value="1"/>
</dbReference>
<dbReference type="Pfam" id="PF13424">
    <property type="entry name" value="TPR_12"/>
    <property type="match status" value="5"/>
</dbReference>
<evidence type="ECO:0000256" key="9">
    <source>
        <dbReference type="ARBA" id="ARBA00023212"/>
    </source>
</evidence>
<dbReference type="GO" id="GO:0005737">
    <property type="term" value="C:cytoplasm"/>
    <property type="evidence" value="ECO:0007669"/>
    <property type="project" value="TreeGrafter"/>
</dbReference>
<evidence type="ECO:0000259" key="12">
    <source>
        <dbReference type="Pfam" id="PF12770"/>
    </source>
</evidence>
<evidence type="ECO:0000256" key="11">
    <source>
        <dbReference type="SAM" id="Coils"/>
    </source>
</evidence>
<feature type="repeat" description="TPR" evidence="10">
    <location>
        <begin position="233"/>
        <end position="266"/>
    </location>
</feature>
<dbReference type="RefSeq" id="WP_230214502.1">
    <property type="nucleotide sequence ID" value="NZ_JAJKFT010000002.1"/>
</dbReference>
<evidence type="ECO:0000256" key="6">
    <source>
        <dbReference type="ARBA" id="ARBA00022803"/>
    </source>
</evidence>
<comment type="similarity">
    <text evidence="2">Belongs to the kinesin light chain family.</text>
</comment>
<proteinExistence type="inferred from homology"/>
<dbReference type="GO" id="GO:0007018">
    <property type="term" value="P:microtubule-based movement"/>
    <property type="evidence" value="ECO:0007669"/>
    <property type="project" value="TreeGrafter"/>
</dbReference>
<dbReference type="PANTHER" id="PTHR45783">
    <property type="entry name" value="KINESIN LIGHT CHAIN"/>
    <property type="match status" value="1"/>
</dbReference>
<dbReference type="GO" id="GO:0005871">
    <property type="term" value="C:kinesin complex"/>
    <property type="evidence" value="ECO:0007669"/>
    <property type="project" value="InterPro"/>
</dbReference>
<comment type="subcellular location">
    <subcellularLocation>
        <location evidence="1">Cytoplasm</location>
        <location evidence="1">Cytoskeleton</location>
    </subcellularLocation>
</comment>
<evidence type="ECO:0000256" key="1">
    <source>
        <dbReference type="ARBA" id="ARBA00004245"/>
    </source>
</evidence>
<evidence type="ECO:0000256" key="8">
    <source>
        <dbReference type="ARBA" id="ARBA00023175"/>
    </source>
</evidence>
<evidence type="ECO:0000256" key="2">
    <source>
        <dbReference type="ARBA" id="ARBA00009622"/>
    </source>
</evidence>
<reference evidence="13" key="1">
    <citation type="submission" date="2021-11" db="EMBL/GenBank/DDBJ databases">
        <title>Genome sequence.</title>
        <authorList>
            <person name="Sun Q."/>
        </authorList>
    </citation>
    <scope>NUCLEOTIDE SEQUENCE</scope>
    <source>
        <strain evidence="13">JC732</strain>
    </source>
</reference>
<feature type="repeat" description="TPR" evidence="10">
    <location>
        <begin position="485"/>
        <end position="518"/>
    </location>
</feature>
<feature type="repeat" description="TPR" evidence="10">
    <location>
        <begin position="653"/>
        <end position="686"/>
    </location>
</feature>
<feature type="coiled-coil region" evidence="11">
    <location>
        <begin position="826"/>
        <end position="853"/>
    </location>
</feature>
<dbReference type="Pfam" id="PF13374">
    <property type="entry name" value="TPR_10"/>
    <property type="match status" value="2"/>
</dbReference>
<dbReference type="GO" id="GO:0019894">
    <property type="term" value="F:kinesin binding"/>
    <property type="evidence" value="ECO:0007669"/>
    <property type="project" value="TreeGrafter"/>
</dbReference>
<feature type="repeat" description="TPR" evidence="10">
    <location>
        <begin position="317"/>
        <end position="350"/>
    </location>
</feature>
<accession>A0A9X1MH54</accession>
<protein>
    <submittedName>
        <fullName evidence="13">Tetratricopeptide repeat protein</fullName>
    </submittedName>
</protein>
<dbReference type="InterPro" id="IPR024983">
    <property type="entry name" value="CHAT_dom"/>
</dbReference>
<keyword evidence="4" id="KW-0493">Microtubule</keyword>
<dbReference type="GO" id="GO:0005874">
    <property type="term" value="C:microtubule"/>
    <property type="evidence" value="ECO:0007669"/>
    <property type="project" value="UniProtKB-KW"/>
</dbReference>
<dbReference type="SMART" id="SM00028">
    <property type="entry name" value="TPR"/>
    <property type="match status" value="12"/>
</dbReference>
<evidence type="ECO:0000256" key="10">
    <source>
        <dbReference type="PROSITE-ProRule" id="PRU00339"/>
    </source>
</evidence>
<organism evidence="13 14">
    <name type="scientific">Blastopirellula sediminis</name>
    <dbReference type="NCBI Taxonomy" id="2894196"/>
    <lineage>
        <taxon>Bacteria</taxon>
        <taxon>Pseudomonadati</taxon>
        <taxon>Planctomycetota</taxon>
        <taxon>Planctomycetia</taxon>
        <taxon>Pirellulales</taxon>
        <taxon>Pirellulaceae</taxon>
        <taxon>Blastopirellula</taxon>
    </lineage>
</organism>
<keyword evidence="5" id="KW-0677">Repeat</keyword>
<keyword evidence="6 10" id="KW-0802">TPR repeat</keyword>
<feature type="repeat" description="TPR" evidence="10">
    <location>
        <begin position="401"/>
        <end position="434"/>
    </location>
</feature>
<comment type="caution">
    <text evidence="13">The sequence shown here is derived from an EMBL/GenBank/DDBJ whole genome shotgun (WGS) entry which is preliminary data.</text>
</comment>
<feature type="repeat" description="TPR" evidence="10">
    <location>
        <begin position="569"/>
        <end position="602"/>
    </location>
</feature>
<sequence>MWKRLSLAILSGILAAGCGKAPIADKQEQAIVEQQVTEEQGIVFLAEDGMTQRVLKLPDDQAELLQLVSYLDTATQNARDVGAWTKESENLEKSIAVSKYLFETYERLGYERETVDSWLDVYFATAASLSMSYVRQGQFERATSVSESCSRLARMHYGASHWKATDQQLNLEVVTKLKQLTSEDRTTYFQMWAKDAQIDRLDREGKSGLAVDAAKEIAEYHRSVFGEWHPDYATSLENLAWLHHSMGDYAQAEVLFQRALEIHKKVLGERHPRYAASLHNLAWLYGAKRDYAQAEPLYRQALEIRKEVLGERHPDYADSLRNLAWLYGEKGDYAQAEPLYRQTLEIRKKELGERHPDYAASLHELAWLYGAKGDYAQAEPLYRQTLEIRKEVLGERHPDYAASLHNLATMYDAKRDYAQAESLYRQALEIRKEVLGERHPDYAICLRNLAELYREMEDYAQAEPLSRQALEIRKEVLGERHPDYADSLHNLAMLYGAKGDYAQAEPLYRQTLEIRKEVLGERHPHYAAILHNLAALYRDMGDYLQAEPLFQQALEIHREVLDERHPTYATNLDNLALLYYSTEDYGQAEVLYRQALEIRKELLGERHPHYAASLHNLALLYGAKGDYAQAEPLYRQALEIDKEALGERHTLNATSLDNLAKLYHEMGNYAQAMPLFRQALEIRKELLGERHRHYAGSLHNLALLYHAMGDDAQAEVLAGEALKIVAANLDSSSMVQSQRQQIAMNDDVRYHLNSYLSVSLSDSVSANGDRTYANVSGWKGAVLARQNEYRQLAADPALASQFTSLRQTTAHWSALSSQPPTTPEMLESWRDQVEKLRQVKERLEADLGRQSAAFREARTPWKPSQLQELLPTGTVLVDLLEYTHFDRDPNQKGEVKKTRSLVAFVIPASGKIQVIPLGPAAEIHLAIQTWRQLLGTAPAAQAAGNLLREKLWEPIVPYIGDAETILISPDGQLGTFPFAALPGKQPGTYLLEDHRIAMLPVPRLLPKLMREETTELPNDLLVVGGIDYERRSTEQQQLADSGTNGHAFSVRGITEHLVWPQLDGAQKEAEFIRGLYQRSFSKSVERLQFVSGAAATEDAFRRLAPKCSIVHVATHGFFAPAKFQSALKANPQDQQRLLGLGKDEVIRGYDPNLLSGLVFAGANHPPELDATKSEIPDDGILTAEEIAFLPLNGVDLVVLSACETGLGEVAGGEGLLGLQRSFQISGARSTIASYWKVDDVVTQRLMERFYTNYLEKKLSKLDALREAQLWVLNNPQEFPHIAKRRGDKTRRDVPVEQQKEFLRLPPEYWAAFSLSGDWRN</sequence>
<evidence type="ECO:0000256" key="4">
    <source>
        <dbReference type="ARBA" id="ARBA00022701"/>
    </source>
</evidence>
<name>A0A9X1MH54_9BACT</name>
<keyword evidence="3" id="KW-0963">Cytoplasm</keyword>
<evidence type="ECO:0000313" key="14">
    <source>
        <dbReference type="Proteomes" id="UP001139103"/>
    </source>
</evidence>